<sequence>MRNPHHEQIQGDVTRYRTMKGIQEHSFRDLEEPPYRVLFAQALSLLSQERTTTAVLRLEESLSSFLSTLHDCRTFCEGTRERENETHRDFTEVIGEYYTQVLQCKQRCILEVSLTPGQTPSQEDVLVSHLQLLQQGYARLGDWESAARIARTLLLFNPHNETARGSLRGYEEKLQSRSEVRPRENIASLLRQVLSEKKLLYYVMENLGIDFQDPVSHISLPIYRNHQCENL</sequence>
<keyword evidence="6" id="KW-1185">Reference proteome</keyword>
<evidence type="ECO:0000256" key="3">
    <source>
        <dbReference type="ARBA" id="ARBA00023180"/>
    </source>
</evidence>
<evidence type="ECO:0000313" key="6">
    <source>
        <dbReference type="Proteomes" id="UP000824782"/>
    </source>
</evidence>
<feature type="domain" description="Leprecan-like alpha-helical" evidence="4">
    <location>
        <begin position="1"/>
        <end position="173"/>
    </location>
</feature>
<dbReference type="EMBL" id="WNYA01039426">
    <property type="protein sequence ID" value="KAG8536694.1"/>
    <property type="molecule type" value="Genomic_DNA"/>
</dbReference>
<dbReference type="GO" id="GO:0030199">
    <property type="term" value="P:collagen fibril organization"/>
    <property type="evidence" value="ECO:0007669"/>
    <property type="project" value="TreeGrafter"/>
</dbReference>
<dbReference type="PANTHER" id="PTHR13986">
    <property type="entry name" value="PROTEIN LYSINE HYDROXYLATION COMPLEX COMPONENT"/>
    <property type="match status" value="1"/>
</dbReference>
<evidence type="ECO:0000256" key="1">
    <source>
        <dbReference type="ARBA" id="ARBA00006487"/>
    </source>
</evidence>
<protein>
    <recommendedName>
        <fullName evidence="4">Leprecan-like alpha-helical domain-containing protein</fullName>
    </recommendedName>
</protein>
<dbReference type="InterPro" id="IPR011990">
    <property type="entry name" value="TPR-like_helical_dom_sf"/>
</dbReference>
<dbReference type="AlphaFoldDB" id="A0AAV6YGP9"/>
<dbReference type="InterPro" id="IPR056585">
    <property type="entry name" value="Leprecan_dom"/>
</dbReference>
<dbReference type="InterPro" id="IPR052284">
    <property type="entry name" value="Collagen_mod_leprecan"/>
</dbReference>
<dbReference type="Gene3D" id="1.25.40.10">
    <property type="entry name" value="Tetratricopeptide repeat domain"/>
    <property type="match status" value="1"/>
</dbReference>
<comment type="caution">
    <text evidence="5">The sequence shown here is derived from an EMBL/GenBank/DDBJ whole genome shotgun (WGS) entry which is preliminary data.</text>
</comment>
<dbReference type="GO" id="GO:0005783">
    <property type="term" value="C:endoplasmic reticulum"/>
    <property type="evidence" value="ECO:0007669"/>
    <property type="project" value="TreeGrafter"/>
</dbReference>
<dbReference type="Pfam" id="PF23557">
    <property type="entry name" value="TPR_leprecan"/>
    <property type="match status" value="1"/>
</dbReference>
<evidence type="ECO:0000313" key="5">
    <source>
        <dbReference type="EMBL" id="KAG8536694.1"/>
    </source>
</evidence>
<reference evidence="5" key="1">
    <citation type="thesis" date="2020" institute="ProQuest LLC" country="789 East Eisenhower Parkway, Ann Arbor, MI, USA">
        <title>Comparative Genomics and Chromosome Evolution.</title>
        <authorList>
            <person name="Mudd A.B."/>
        </authorList>
    </citation>
    <scope>NUCLEOTIDE SEQUENCE</scope>
    <source>
        <strain evidence="5">237g6f4</strain>
        <tissue evidence="5">Blood</tissue>
    </source>
</reference>
<evidence type="ECO:0000256" key="2">
    <source>
        <dbReference type="ARBA" id="ARBA00022729"/>
    </source>
</evidence>
<comment type="similarity">
    <text evidence="1">Belongs to the leprecan family.</text>
</comment>
<dbReference type="Proteomes" id="UP000824782">
    <property type="component" value="Unassembled WGS sequence"/>
</dbReference>
<dbReference type="PANTHER" id="PTHR13986:SF8">
    <property type="entry name" value="PROLYL 3-HYDROXYLASE 1-LIKE PROTEIN"/>
    <property type="match status" value="1"/>
</dbReference>
<accession>A0AAV6YGP9</accession>
<gene>
    <name evidence="5" type="ORF">GDO81_025837</name>
</gene>
<evidence type="ECO:0000259" key="4">
    <source>
        <dbReference type="Pfam" id="PF23557"/>
    </source>
</evidence>
<proteinExistence type="inferred from homology"/>
<keyword evidence="2" id="KW-0732">Signal</keyword>
<keyword evidence="3" id="KW-0325">Glycoprotein</keyword>
<dbReference type="GO" id="GO:0005518">
    <property type="term" value="F:collagen binding"/>
    <property type="evidence" value="ECO:0007669"/>
    <property type="project" value="TreeGrafter"/>
</dbReference>
<organism evidence="5 6">
    <name type="scientific">Engystomops pustulosus</name>
    <name type="common">Tungara frog</name>
    <name type="synonym">Physalaemus pustulosus</name>
    <dbReference type="NCBI Taxonomy" id="76066"/>
    <lineage>
        <taxon>Eukaryota</taxon>
        <taxon>Metazoa</taxon>
        <taxon>Chordata</taxon>
        <taxon>Craniata</taxon>
        <taxon>Vertebrata</taxon>
        <taxon>Euteleostomi</taxon>
        <taxon>Amphibia</taxon>
        <taxon>Batrachia</taxon>
        <taxon>Anura</taxon>
        <taxon>Neobatrachia</taxon>
        <taxon>Hyloidea</taxon>
        <taxon>Leptodactylidae</taxon>
        <taxon>Leiuperinae</taxon>
        <taxon>Engystomops</taxon>
    </lineage>
</organism>
<name>A0AAV6YGP9_ENGPU</name>